<evidence type="ECO:0000256" key="1">
    <source>
        <dbReference type="SAM" id="Coils"/>
    </source>
</evidence>
<reference evidence="4" key="1">
    <citation type="submission" date="2022-01" db="EMBL/GenBank/DDBJ databases">
        <authorList>
            <person name="King R."/>
        </authorList>
    </citation>
    <scope>NUCLEOTIDE SEQUENCE</scope>
</reference>
<dbReference type="InterPro" id="IPR008906">
    <property type="entry name" value="HATC_C_dom"/>
</dbReference>
<dbReference type="Proteomes" id="UP001153636">
    <property type="component" value="Chromosome 12"/>
</dbReference>
<dbReference type="Pfam" id="PF05699">
    <property type="entry name" value="Dimer_Tnp_hAT"/>
    <property type="match status" value="1"/>
</dbReference>
<keyword evidence="1" id="KW-0175">Coiled coil</keyword>
<evidence type="ECO:0000259" key="3">
    <source>
        <dbReference type="Pfam" id="PF05699"/>
    </source>
</evidence>
<feature type="compositionally biased region" description="Acidic residues" evidence="2">
    <location>
        <begin position="88"/>
        <end position="100"/>
    </location>
</feature>
<evidence type="ECO:0000256" key="2">
    <source>
        <dbReference type="SAM" id="MobiDB-lite"/>
    </source>
</evidence>
<proteinExistence type="predicted"/>
<feature type="compositionally biased region" description="Polar residues" evidence="2">
    <location>
        <begin position="38"/>
        <end position="63"/>
    </location>
</feature>
<feature type="compositionally biased region" description="Polar residues" evidence="2">
    <location>
        <begin position="1"/>
        <end position="22"/>
    </location>
</feature>
<dbReference type="PANTHER" id="PTHR46289:SF17">
    <property type="entry name" value="HAT C-TERMINAL DIMERISATION DOMAIN-CONTAINING PROTEIN"/>
    <property type="match status" value="1"/>
</dbReference>
<feature type="region of interest" description="Disordered" evidence="2">
    <location>
        <begin position="213"/>
        <end position="243"/>
    </location>
</feature>
<dbReference type="AlphaFoldDB" id="A0A9P0CQ57"/>
<gene>
    <name evidence="4" type="ORF">PSYICH_LOCUS3114</name>
</gene>
<organism evidence="4 5">
    <name type="scientific">Psylliodes chrysocephalus</name>
    <dbReference type="NCBI Taxonomy" id="3402493"/>
    <lineage>
        <taxon>Eukaryota</taxon>
        <taxon>Metazoa</taxon>
        <taxon>Ecdysozoa</taxon>
        <taxon>Arthropoda</taxon>
        <taxon>Hexapoda</taxon>
        <taxon>Insecta</taxon>
        <taxon>Pterygota</taxon>
        <taxon>Neoptera</taxon>
        <taxon>Endopterygota</taxon>
        <taxon>Coleoptera</taxon>
        <taxon>Polyphaga</taxon>
        <taxon>Cucujiformia</taxon>
        <taxon>Chrysomeloidea</taxon>
        <taxon>Chrysomelidae</taxon>
        <taxon>Galerucinae</taxon>
        <taxon>Alticini</taxon>
        <taxon>Psylliodes</taxon>
    </lineage>
</organism>
<dbReference type="EMBL" id="OV651824">
    <property type="protein sequence ID" value="CAH1102191.1"/>
    <property type="molecule type" value="Genomic_DNA"/>
</dbReference>
<dbReference type="GO" id="GO:0046983">
    <property type="term" value="F:protein dimerization activity"/>
    <property type="evidence" value="ECO:0007669"/>
    <property type="project" value="InterPro"/>
</dbReference>
<accession>A0A9P0CQ57</accession>
<feature type="coiled-coil region" evidence="1">
    <location>
        <begin position="369"/>
        <end position="396"/>
    </location>
</feature>
<feature type="domain" description="HAT C-terminal dimerisation" evidence="3">
    <location>
        <begin position="524"/>
        <end position="595"/>
    </location>
</feature>
<feature type="region of interest" description="Disordered" evidence="2">
    <location>
        <begin position="1"/>
        <end position="134"/>
    </location>
</feature>
<name>A0A9P0CQ57_9CUCU</name>
<sequence length="618" mass="69422">MDTTIVSTEQNTPDNTTPSGPSTPLDDLHDAKRPVNPTPNLKESQESSHVSQLNALINSLNAKETTEIPVNDTPNFSRSASDDKSEEFMDADDNTPEGEDIPPARPSHPNPSGHSTPNMTPSDNIPPHPTSDTTVHMQNFQSAYVTQSNHPTRVTIKRVEMPAGITARPLNFGLETDLHHHAPAHSNKGAMPKQPQPTFKAKSLENVNVERVKTNRRKGELSSSDLGKSALNSTKHTHTGPINPSASNLINIVDNNEVKIQVNASDIPKSLQDSIHRFNSGENTSEDDRGAYYLEWTERYNSVAVFLELYDPVVLALEKISEWTDKDSANAANQLGASIKKPEFVISLEVVSQVFSFSSILCKAFQQRNIDLKQAANLAEDTIAELQSLRENASLEFKKLFLKVKKLGEKFEFPINKPRTSLYQTKRCNVDTESTEDYYRIAIYIPFLDSFISNIKERFSKHKQILAGFQSLFPKDPSILTDEAITEFQSLVLFYKHDLTGTKDELVVELRLWYRSIARLPNEKRPRDALSALQHVTDTFTNIRTLLHVLAILPVSTAEGERSFSTLRRLKSYLRNSTSENRLNGLTLLHIYRNMTPSVENILNRFAEKPRKLKLSLA</sequence>
<dbReference type="OrthoDB" id="6614843at2759"/>
<feature type="compositionally biased region" description="Polar residues" evidence="2">
    <location>
        <begin position="221"/>
        <end position="243"/>
    </location>
</feature>
<evidence type="ECO:0000313" key="5">
    <source>
        <dbReference type="Proteomes" id="UP001153636"/>
    </source>
</evidence>
<evidence type="ECO:0000313" key="4">
    <source>
        <dbReference type="EMBL" id="CAH1102191.1"/>
    </source>
</evidence>
<keyword evidence="5" id="KW-1185">Reference proteome</keyword>
<protein>
    <recommendedName>
        <fullName evidence="3">HAT C-terminal dimerisation domain-containing protein</fullName>
    </recommendedName>
</protein>
<feature type="compositionally biased region" description="Polar residues" evidence="2">
    <location>
        <begin position="110"/>
        <end position="123"/>
    </location>
</feature>
<dbReference type="PANTHER" id="PTHR46289">
    <property type="entry name" value="52 KDA REPRESSOR OF THE INHIBITOR OF THE PROTEIN KINASE-LIKE PROTEIN-RELATED"/>
    <property type="match status" value="1"/>
</dbReference>
<dbReference type="InterPro" id="IPR052958">
    <property type="entry name" value="IFN-induced_PKR_regulator"/>
</dbReference>